<reference evidence="16" key="1">
    <citation type="journal article" date="2016" name="Int. J. Syst. Evol. Microbiol.">
        <title>Pseudoxanthomonas helianthi sp. nov., isolated from roots of Jerusalem artichoke (Helianthus tuberosus).</title>
        <authorList>
            <person name="Kittiwongwattana C."/>
            <person name="Thawai C."/>
        </authorList>
    </citation>
    <scope>NUCLEOTIDE SEQUENCE</scope>
    <source>
        <strain evidence="16">110414</strain>
    </source>
</reference>
<dbReference type="Pfam" id="PF00593">
    <property type="entry name" value="TonB_dep_Rec_b-barrel"/>
    <property type="match status" value="1"/>
</dbReference>
<keyword evidence="9 10" id="KW-0998">Cell outer membrane</keyword>
<feature type="domain" description="TonB-dependent receptor plug" evidence="15">
    <location>
        <begin position="75"/>
        <end position="177"/>
    </location>
</feature>
<feature type="region of interest" description="Disordered" evidence="12">
    <location>
        <begin position="500"/>
        <end position="519"/>
    </location>
</feature>
<comment type="subcellular location">
    <subcellularLocation>
        <location evidence="1 10">Cell outer membrane</location>
        <topology evidence="1 10">Multi-pass membrane protein</topology>
    </subcellularLocation>
</comment>
<keyword evidence="17" id="KW-1185">Reference proteome</keyword>
<evidence type="ECO:0000256" key="2">
    <source>
        <dbReference type="ARBA" id="ARBA00009810"/>
    </source>
</evidence>
<comment type="caution">
    <text evidence="16">The sequence shown here is derived from an EMBL/GenBank/DDBJ whole genome shotgun (WGS) entry which is preliminary data.</text>
</comment>
<gene>
    <name evidence="16" type="ORF">J5837_00545</name>
</gene>
<dbReference type="EMBL" id="JAGKTC010000001">
    <property type="protein sequence ID" value="MBP3982896.1"/>
    <property type="molecule type" value="Genomic_DNA"/>
</dbReference>
<dbReference type="InterPro" id="IPR036942">
    <property type="entry name" value="Beta-barrel_TonB_sf"/>
</dbReference>
<dbReference type="AlphaFoldDB" id="A0A940WZF5"/>
<dbReference type="Gene3D" id="2.40.170.20">
    <property type="entry name" value="TonB-dependent receptor, beta-barrel domain"/>
    <property type="match status" value="1"/>
</dbReference>
<dbReference type="InterPro" id="IPR037066">
    <property type="entry name" value="Plug_dom_sf"/>
</dbReference>
<keyword evidence="3 10" id="KW-0813">Transport</keyword>
<dbReference type="SUPFAM" id="SSF56935">
    <property type="entry name" value="Porins"/>
    <property type="match status" value="1"/>
</dbReference>
<evidence type="ECO:0000313" key="17">
    <source>
        <dbReference type="Proteomes" id="UP000673447"/>
    </source>
</evidence>
<sequence length="728" mass="80180">MSRRSAFRILIPTCLAVCTQMALAQEAAQSASATAQASTSETKAKTLDAVNVRDERKPYRNLSVTGATKTDALIKDLPQSIQILDSGLLRDAGVTDLKGALDLSSTISQQSNFGGLWDSYAMRGFAGNLDFGSDYMVNGFSASRGFNGVRDGGNTNSVEILKGPSSALYGRGEPGGTVNINTKKPLFKAANTLDLSVGTFNTYRGAIDSTGPLGETVAYRLNAAYQEGDSFRDYIHYKRYLVAPSFLWMISPDTTLSYEIEAVRQEIPFDRGVVAIDGFPPNVDIHNFYGEPNDGPHIIKSLGHQVFLQHWFNDNWQLQTGFSFRESSMEGNSSEVRPYGALRPGNILRRRYRDRDNNAVDRSARFEIIGKVATGKVTHNLLFGVDGYRFDDRRKQNAADPAGTIYGINAYDPVYGAPKPVKAISINTDEDQKSYAVYAQDQIDLGERWKALVGVRYDKYEQTVHNLRTGNFVHQEPTATSPRVGLVYQPNEHWSLYATTSSSFRPNSGASRPDSNNVQHAFDPEEGKSYEIGAKWDTGRVNTTLALYKITKNNVLTPDPIDPNNYSMAVGEVESKGVELDVSGQIAEGLRLYGSYAYTDAQVTKDNAALTGFSLTGRQMANVPKDSANVLLIKDFAVAGNKAYLGGGVQYVGEREGAQAAFSAVDFFKLKSYTTWKAVAGYDVTDKLKLTLDVNNLFNKRFYASSYSLYWVMPGSERTITLNARYAF</sequence>
<dbReference type="GO" id="GO:0015344">
    <property type="term" value="F:siderophore uptake transmembrane transporter activity"/>
    <property type="evidence" value="ECO:0007669"/>
    <property type="project" value="TreeGrafter"/>
</dbReference>
<evidence type="ECO:0000313" key="16">
    <source>
        <dbReference type="EMBL" id="MBP3982896.1"/>
    </source>
</evidence>
<keyword evidence="7 10" id="KW-0472">Membrane</keyword>
<evidence type="ECO:0000256" key="1">
    <source>
        <dbReference type="ARBA" id="ARBA00004571"/>
    </source>
</evidence>
<keyword evidence="4 10" id="KW-1134">Transmembrane beta strand</keyword>
<dbReference type="CDD" id="cd01347">
    <property type="entry name" value="ligand_gated_channel"/>
    <property type="match status" value="1"/>
</dbReference>
<evidence type="ECO:0000256" key="6">
    <source>
        <dbReference type="ARBA" id="ARBA00023077"/>
    </source>
</evidence>
<evidence type="ECO:0000259" key="15">
    <source>
        <dbReference type="Pfam" id="PF07715"/>
    </source>
</evidence>
<dbReference type="GO" id="GO:0009279">
    <property type="term" value="C:cell outer membrane"/>
    <property type="evidence" value="ECO:0007669"/>
    <property type="project" value="UniProtKB-SubCell"/>
</dbReference>
<keyword evidence="6 11" id="KW-0798">TonB box</keyword>
<proteinExistence type="inferred from homology"/>
<dbReference type="NCBIfam" id="TIGR01783">
    <property type="entry name" value="TonB-siderophor"/>
    <property type="match status" value="1"/>
</dbReference>
<feature type="signal peptide" evidence="13">
    <location>
        <begin position="1"/>
        <end position="24"/>
    </location>
</feature>
<accession>A0A940WZF5</accession>
<dbReference type="InterPro" id="IPR039426">
    <property type="entry name" value="TonB-dep_rcpt-like"/>
</dbReference>
<evidence type="ECO:0000259" key="14">
    <source>
        <dbReference type="Pfam" id="PF00593"/>
    </source>
</evidence>
<comment type="similarity">
    <text evidence="2 10 11">Belongs to the TonB-dependent receptor family.</text>
</comment>
<dbReference type="Pfam" id="PF07715">
    <property type="entry name" value="Plug"/>
    <property type="match status" value="1"/>
</dbReference>
<reference evidence="16" key="2">
    <citation type="submission" date="2021-03" db="EMBL/GenBank/DDBJ databases">
        <authorList>
            <person name="Cao W."/>
        </authorList>
    </citation>
    <scope>NUCLEOTIDE SEQUENCE</scope>
    <source>
        <strain evidence="16">110414</strain>
    </source>
</reference>
<evidence type="ECO:0000256" key="8">
    <source>
        <dbReference type="ARBA" id="ARBA00023170"/>
    </source>
</evidence>
<dbReference type="InterPro" id="IPR010105">
    <property type="entry name" value="TonB_sidphr_rcpt"/>
</dbReference>
<dbReference type="FunFam" id="2.40.170.20:FF:000005">
    <property type="entry name" value="TonB-dependent siderophore receptor"/>
    <property type="match status" value="1"/>
</dbReference>
<dbReference type="PANTHER" id="PTHR32552">
    <property type="entry name" value="FERRICHROME IRON RECEPTOR-RELATED"/>
    <property type="match status" value="1"/>
</dbReference>
<evidence type="ECO:0000256" key="11">
    <source>
        <dbReference type="RuleBase" id="RU003357"/>
    </source>
</evidence>
<evidence type="ECO:0000256" key="7">
    <source>
        <dbReference type="ARBA" id="ARBA00023136"/>
    </source>
</evidence>
<dbReference type="PANTHER" id="PTHR32552:SF90">
    <property type="entry name" value="METAL-PSEUDOPALINE RECEPTOR CNTO"/>
    <property type="match status" value="1"/>
</dbReference>
<evidence type="ECO:0000256" key="9">
    <source>
        <dbReference type="ARBA" id="ARBA00023237"/>
    </source>
</evidence>
<dbReference type="RefSeq" id="WP_210534777.1">
    <property type="nucleotide sequence ID" value="NZ_JAGKTC010000001.1"/>
</dbReference>
<dbReference type="GO" id="GO:0038023">
    <property type="term" value="F:signaling receptor activity"/>
    <property type="evidence" value="ECO:0007669"/>
    <property type="project" value="InterPro"/>
</dbReference>
<evidence type="ECO:0000256" key="4">
    <source>
        <dbReference type="ARBA" id="ARBA00022452"/>
    </source>
</evidence>
<feature type="chain" id="PRO_5037603298" evidence="13">
    <location>
        <begin position="25"/>
        <end position="728"/>
    </location>
</feature>
<keyword evidence="13" id="KW-0732">Signal</keyword>
<dbReference type="InterPro" id="IPR000531">
    <property type="entry name" value="Beta-barrel_TonB"/>
</dbReference>
<keyword evidence="8 16" id="KW-0675">Receptor</keyword>
<evidence type="ECO:0000256" key="12">
    <source>
        <dbReference type="SAM" id="MobiDB-lite"/>
    </source>
</evidence>
<feature type="domain" description="TonB-dependent receptor-like beta-barrel" evidence="14">
    <location>
        <begin position="250"/>
        <end position="697"/>
    </location>
</feature>
<evidence type="ECO:0000256" key="13">
    <source>
        <dbReference type="SAM" id="SignalP"/>
    </source>
</evidence>
<dbReference type="Proteomes" id="UP000673447">
    <property type="component" value="Unassembled WGS sequence"/>
</dbReference>
<name>A0A940WZF5_9GAMM</name>
<evidence type="ECO:0000256" key="5">
    <source>
        <dbReference type="ARBA" id="ARBA00022692"/>
    </source>
</evidence>
<dbReference type="PROSITE" id="PS52016">
    <property type="entry name" value="TONB_DEPENDENT_REC_3"/>
    <property type="match status" value="1"/>
</dbReference>
<protein>
    <submittedName>
        <fullName evidence="16">TonB-dependent siderophore receptor</fullName>
    </submittedName>
</protein>
<dbReference type="Gene3D" id="2.170.130.10">
    <property type="entry name" value="TonB-dependent receptor, plug domain"/>
    <property type="match status" value="1"/>
</dbReference>
<dbReference type="GO" id="GO:0015891">
    <property type="term" value="P:siderophore transport"/>
    <property type="evidence" value="ECO:0007669"/>
    <property type="project" value="InterPro"/>
</dbReference>
<evidence type="ECO:0000256" key="10">
    <source>
        <dbReference type="PROSITE-ProRule" id="PRU01360"/>
    </source>
</evidence>
<organism evidence="16 17">
    <name type="scientific">Pseudoxanthomonas helianthi</name>
    <dbReference type="NCBI Taxonomy" id="1453541"/>
    <lineage>
        <taxon>Bacteria</taxon>
        <taxon>Pseudomonadati</taxon>
        <taxon>Pseudomonadota</taxon>
        <taxon>Gammaproteobacteria</taxon>
        <taxon>Lysobacterales</taxon>
        <taxon>Lysobacteraceae</taxon>
        <taxon>Pseudoxanthomonas</taxon>
    </lineage>
</organism>
<evidence type="ECO:0000256" key="3">
    <source>
        <dbReference type="ARBA" id="ARBA00022448"/>
    </source>
</evidence>
<dbReference type="InterPro" id="IPR012910">
    <property type="entry name" value="Plug_dom"/>
</dbReference>
<keyword evidence="5 10" id="KW-0812">Transmembrane</keyword>